<name>A0ABU6K9I5_9RHOO</name>
<feature type="domain" description="AB hydrolase-1" evidence="1">
    <location>
        <begin position="15"/>
        <end position="250"/>
    </location>
</feature>
<dbReference type="PANTHER" id="PTHR43798">
    <property type="entry name" value="MONOACYLGLYCEROL LIPASE"/>
    <property type="match status" value="1"/>
</dbReference>
<reference evidence="2 3" key="1">
    <citation type="submission" date="2024-01" db="EMBL/GenBank/DDBJ databases">
        <title>Uliginosibacterium soil sp. nov.</title>
        <authorList>
            <person name="Lv Y."/>
        </authorList>
    </citation>
    <scope>NUCLEOTIDE SEQUENCE [LARGE SCALE GENOMIC DNA]</scope>
    <source>
        <strain evidence="2 3">H3</strain>
    </source>
</reference>
<keyword evidence="2" id="KW-0378">Hydrolase</keyword>
<dbReference type="PRINTS" id="PR00111">
    <property type="entry name" value="ABHYDROLASE"/>
</dbReference>
<keyword evidence="3" id="KW-1185">Reference proteome</keyword>
<proteinExistence type="predicted"/>
<evidence type="ECO:0000259" key="1">
    <source>
        <dbReference type="Pfam" id="PF12697"/>
    </source>
</evidence>
<evidence type="ECO:0000313" key="2">
    <source>
        <dbReference type="EMBL" id="MEC5387645.1"/>
    </source>
</evidence>
<dbReference type="InterPro" id="IPR029058">
    <property type="entry name" value="AB_hydrolase_fold"/>
</dbReference>
<dbReference type="PANTHER" id="PTHR43798:SF33">
    <property type="entry name" value="HYDROLASE, PUTATIVE (AFU_ORTHOLOGUE AFUA_2G14860)-RELATED"/>
    <property type="match status" value="1"/>
</dbReference>
<sequence length="268" mass="29461">MSCVEWGDPANPRVLVCVHGLTRNARDFDDLAQALSTHYRVICPDVVGRGESDWLLNKLDYQIPQYAADIFMMLKARGIKEVDWVGTSMGGLIGMGLAAQPHNPIRRLVLNDVGPVITGASLQRIGEYVGRAPDFPTLEAAESFIRAVSVGFGDLTDAQWRHVTLHSMKEEGGVWRMRYDPGIGDAFRIGPIGDVAIWPIYDAIKCPVMVIRGASSDLLLPETVTEMTRRGPRAKAVEIPNVGHAPMLMDAAQINIVREFLLAETRTA</sequence>
<accession>A0ABU6K9I5</accession>
<dbReference type="Proteomes" id="UP001331561">
    <property type="component" value="Unassembled WGS sequence"/>
</dbReference>
<dbReference type="Pfam" id="PF12697">
    <property type="entry name" value="Abhydrolase_6"/>
    <property type="match status" value="1"/>
</dbReference>
<dbReference type="InterPro" id="IPR050266">
    <property type="entry name" value="AB_hydrolase_sf"/>
</dbReference>
<dbReference type="InterPro" id="IPR000073">
    <property type="entry name" value="AB_hydrolase_1"/>
</dbReference>
<evidence type="ECO:0000313" key="3">
    <source>
        <dbReference type="Proteomes" id="UP001331561"/>
    </source>
</evidence>
<dbReference type="SUPFAM" id="SSF53474">
    <property type="entry name" value="alpha/beta-Hydrolases"/>
    <property type="match status" value="1"/>
</dbReference>
<organism evidence="2 3">
    <name type="scientific">Uliginosibacterium silvisoli</name>
    <dbReference type="NCBI Taxonomy" id="3114758"/>
    <lineage>
        <taxon>Bacteria</taxon>
        <taxon>Pseudomonadati</taxon>
        <taxon>Pseudomonadota</taxon>
        <taxon>Betaproteobacteria</taxon>
        <taxon>Rhodocyclales</taxon>
        <taxon>Zoogloeaceae</taxon>
        <taxon>Uliginosibacterium</taxon>
    </lineage>
</organism>
<dbReference type="Gene3D" id="3.40.50.1820">
    <property type="entry name" value="alpha/beta hydrolase"/>
    <property type="match status" value="1"/>
</dbReference>
<gene>
    <name evidence="2" type="ORF">VVD49_18070</name>
</gene>
<comment type="caution">
    <text evidence="2">The sequence shown here is derived from an EMBL/GenBank/DDBJ whole genome shotgun (WGS) entry which is preliminary data.</text>
</comment>
<dbReference type="GO" id="GO:0016787">
    <property type="term" value="F:hydrolase activity"/>
    <property type="evidence" value="ECO:0007669"/>
    <property type="project" value="UniProtKB-KW"/>
</dbReference>
<protein>
    <submittedName>
        <fullName evidence="2">Alpha/beta hydrolase</fullName>
    </submittedName>
</protein>
<dbReference type="EMBL" id="JAYXHS010000004">
    <property type="protein sequence ID" value="MEC5387645.1"/>
    <property type="molecule type" value="Genomic_DNA"/>
</dbReference>